<keyword evidence="3" id="KW-1185">Reference proteome</keyword>
<dbReference type="Proteomes" id="UP001295444">
    <property type="component" value="Chromosome 12"/>
</dbReference>
<evidence type="ECO:0000313" key="2">
    <source>
        <dbReference type="EMBL" id="CAH2324664.1"/>
    </source>
</evidence>
<sequence length="90" mass="9800">MSEDGDSNMAPTAVKTYLNPPSPTASCTSAISADCDIKELIQYLPFKACLGSEIRQVSLRVQDLKDNRGTVQAQLDILTSRSEVQETHIS</sequence>
<dbReference type="EMBL" id="OW240923">
    <property type="protein sequence ID" value="CAH2324664.1"/>
    <property type="molecule type" value="Genomic_DNA"/>
</dbReference>
<proteinExistence type="predicted"/>
<feature type="region of interest" description="Disordered" evidence="1">
    <location>
        <begin position="1"/>
        <end position="22"/>
    </location>
</feature>
<accession>A0AAD1TGL8</accession>
<name>A0AAD1TGL8_PELCU</name>
<dbReference type="AlphaFoldDB" id="A0AAD1TGL8"/>
<evidence type="ECO:0000313" key="3">
    <source>
        <dbReference type="Proteomes" id="UP001295444"/>
    </source>
</evidence>
<evidence type="ECO:0000256" key="1">
    <source>
        <dbReference type="SAM" id="MobiDB-lite"/>
    </source>
</evidence>
<protein>
    <submittedName>
        <fullName evidence="2">Uncharacterized protein</fullName>
    </submittedName>
</protein>
<reference evidence="2" key="1">
    <citation type="submission" date="2022-03" db="EMBL/GenBank/DDBJ databases">
        <authorList>
            <person name="Alioto T."/>
            <person name="Alioto T."/>
            <person name="Gomez Garrido J."/>
        </authorList>
    </citation>
    <scope>NUCLEOTIDE SEQUENCE</scope>
</reference>
<gene>
    <name evidence="2" type="ORF">PECUL_23A033437</name>
</gene>
<organism evidence="2 3">
    <name type="scientific">Pelobates cultripes</name>
    <name type="common">Western spadefoot toad</name>
    <dbReference type="NCBI Taxonomy" id="61616"/>
    <lineage>
        <taxon>Eukaryota</taxon>
        <taxon>Metazoa</taxon>
        <taxon>Chordata</taxon>
        <taxon>Craniata</taxon>
        <taxon>Vertebrata</taxon>
        <taxon>Euteleostomi</taxon>
        <taxon>Amphibia</taxon>
        <taxon>Batrachia</taxon>
        <taxon>Anura</taxon>
        <taxon>Pelobatoidea</taxon>
        <taxon>Pelobatidae</taxon>
        <taxon>Pelobates</taxon>
    </lineage>
</organism>